<feature type="transmembrane region" description="Helical" evidence="8">
    <location>
        <begin position="94"/>
        <end position="113"/>
    </location>
</feature>
<evidence type="ECO:0000313" key="9">
    <source>
        <dbReference type="EMBL" id="MFD1383184.1"/>
    </source>
</evidence>
<proteinExistence type="inferred from homology"/>
<keyword evidence="7 8" id="KW-0472">Membrane</keyword>
<evidence type="ECO:0000256" key="8">
    <source>
        <dbReference type="RuleBase" id="RU363041"/>
    </source>
</evidence>
<comment type="similarity">
    <text evidence="2 8">Belongs to the 4-toluene sulfonate uptake permease (TSUP) (TC 2.A.102) family.</text>
</comment>
<feature type="transmembrane region" description="Helical" evidence="8">
    <location>
        <begin position="134"/>
        <end position="154"/>
    </location>
</feature>
<evidence type="ECO:0000256" key="4">
    <source>
        <dbReference type="ARBA" id="ARBA00022475"/>
    </source>
</evidence>
<reference evidence="10" key="1">
    <citation type="journal article" date="2019" name="Int. J. Syst. Evol. Microbiol.">
        <title>The Global Catalogue of Microorganisms (GCM) 10K type strain sequencing project: providing services to taxonomists for standard genome sequencing and annotation.</title>
        <authorList>
            <consortium name="The Broad Institute Genomics Platform"/>
            <consortium name="The Broad Institute Genome Sequencing Center for Infectious Disease"/>
            <person name="Wu L."/>
            <person name="Ma J."/>
        </authorList>
    </citation>
    <scope>NUCLEOTIDE SEQUENCE [LARGE SCALE GENOMIC DNA]</scope>
    <source>
        <strain evidence="10">JCM 30774</strain>
    </source>
</reference>
<evidence type="ECO:0000256" key="3">
    <source>
        <dbReference type="ARBA" id="ARBA00022448"/>
    </source>
</evidence>
<keyword evidence="10" id="KW-1185">Reference proteome</keyword>
<dbReference type="RefSeq" id="WP_377366359.1">
    <property type="nucleotide sequence ID" value="NZ_JBHTMN010000007.1"/>
</dbReference>
<comment type="subcellular location">
    <subcellularLocation>
        <location evidence="1 8">Cell membrane</location>
        <topology evidence="1 8">Multi-pass membrane protein</topology>
    </subcellularLocation>
</comment>
<keyword evidence="4 8" id="KW-1003">Cell membrane</keyword>
<evidence type="ECO:0000256" key="5">
    <source>
        <dbReference type="ARBA" id="ARBA00022692"/>
    </source>
</evidence>
<evidence type="ECO:0000313" key="10">
    <source>
        <dbReference type="Proteomes" id="UP001597059"/>
    </source>
</evidence>
<feature type="transmembrane region" description="Helical" evidence="8">
    <location>
        <begin position="220"/>
        <end position="241"/>
    </location>
</feature>
<comment type="caution">
    <text evidence="9">The sequence shown here is derived from an EMBL/GenBank/DDBJ whole genome shotgun (WGS) entry which is preliminary data.</text>
</comment>
<sequence length="247" mass="25924">MENLLYLVPIVFFAGLVRGYSGFGFAVIAVIGLNVFLPPIQSVPIVLGLDLLCSAGLLRQALKQANLSVLKRLVVGAAMGTPIGLALLLMLPSYWLKLLICLFVLGLIGVLLSKSPKQTKDSSWRQMVTGAASGAGTTCASVGGPMVLFYMLSSPLSVVTQRATMVLFFVLSDVLALIGLGASLLQTGVLVNAIAWLLLPTLVGVKIGQYCFNKRAPRSFKTLSLPLMAVTAVVGIIDVIGDFAGGS</sequence>
<evidence type="ECO:0000256" key="7">
    <source>
        <dbReference type="ARBA" id="ARBA00023136"/>
    </source>
</evidence>
<evidence type="ECO:0000256" key="1">
    <source>
        <dbReference type="ARBA" id="ARBA00004651"/>
    </source>
</evidence>
<dbReference type="Pfam" id="PF01925">
    <property type="entry name" value="TauE"/>
    <property type="match status" value="1"/>
</dbReference>
<evidence type="ECO:0000256" key="6">
    <source>
        <dbReference type="ARBA" id="ARBA00022989"/>
    </source>
</evidence>
<keyword evidence="3" id="KW-0813">Transport</keyword>
<feature type="transmembrane region" description="Helical" evidence="8">
    <location>
        <begin position="174"/>
        <end position="199"/>
    </location>
</feature>
<dbReference type="InterPro" id="IPR052017">
    <property type="entry name" value="TSUP"/>
</dbReference>
<gene>
    <name evidence="9" type="ORF">ACFQ45_07385</name>
</gene>
<dbReference type="InterPro" id="IPR002781">
    <property type="entry name" value="TM_pro_TauE-like"/>
</dbReference>
<organism evidence="9 10">
    <name type="scientific">Rhodanobacter aciditrophus</name>
    <dbReference type="NCBI Taxonomy" id="1623218"/>
    <lineage>
        <taxon>Bacteria</taxon>
        <taxon>Pseudomonadati</taxon>
        <taxon>Pseudomonadota</taxon>
        <taxon>Gammaproteobacteria</taxon>
        <taxon>Lysobacterales</taxon>
        <taxon>Rhodanobacteraceae</taxon>
        <taxon>Rhodanobacter</taxon>
    </lineage>
</organism>
<dbReference type="PANTHER" id="PTHR30269:SF37">
    <property type="entry name" value="MEMBRANE TRANSPORTER PROTEIN"/>
    <property type="match status" value="1"/>
</dbReference>
<name>A0ABW4AYW4_9GAMM</name>
<keyword evidence="5 8" id="KW-0812">Transmembrane</keyword>
<keyword evidence="6 8" id="KW-1133">Transmembrane helix</keyword>
<dbReference type="PANTHER" id="PTHR30269">
    <property type="entry name" value="TRANSMEMBRANE PROTEIN YFCA"/>
    <property type="match status" value="1"/>
</dbReference>
<feature type="transmembrane region" description="Helical" evidence="8">
    <location>
        <begin position="7"/>
        <end position="33"/>
    </location>
</feature>
<dbReference type="EMBL" id="JBHTMN010000007">
    <property type="protein sequence ID" value="MFD1383184.1"/>
    <property type="molecule type" value="Genomic_DNA"/>
</dbReference>
<evidence type="ECO:0000256" key="2">
    <source>
        <dbReference type="ARBA" id="ARBA00009142"/>
    </source>
</evidence>
<protein>
    <recommendedName>
        <fullName evidence="8">Probable membrane transporter protein</fullName>
    </recommendedName>
</protein>
<dbReference type="Proteomes" id="UP001597059">
    <property type="component" value="Unassembled WGS sequence"/>
</dbReference>
<feature type="transmembrane region" description="Helical" evidence="8">
    <location>
        <begin position="70"/>
        <end position="88"/>
    </location>
</feature>
<accession>A0ABW4AYW4</accession>